<comment type="caution">
    <text evidence="2">The sequence shown here is derived from an EMBL/GenBank/DDBJ whole genome shotgun (WGS) entry which is preliminary data.</text>
</comment>
<feature type="region of interest" description="Disordered" evidence="1">
    <location>
        <begin position="374"/>
        <end position="413"/>
    </location>
</feature>
<evidence type="ECO:0000313" key="2">
    <source>
        <dbReference type="EMBL" id="GEX32283.1"/>
    </source>
</evidence>
<dbReference type="PANTHER" id="PTHR11439">
    <property type="entry name" value="GAG-POL-RELATED RETROTRANSPOSON"/>
    <property type="match status" value="1"/>
</dbReference>
<reference evidence="2" key="1">
    <citation type="journal article" date="2019" name="Sci. Rep.">
        <title>Draft genome of Tanacetum cinerariifolium, the natural source of mosquito coil.</title>
        <authorList>
            <person name="Yamashiro T."/>
            <person name="Shiraishi A."/>
            <person name="Satake H."/>
            <person name="Nakayama K."/>
        </authorList>
    </citation>
    <scope>NUCLEOTIDE SEQUENCE</scope>
</reference>
<sequence>TGSGNLYCQWELSPGSGNALCILFLTSYRGMIGSLMYLTATRPHIQFSTVLCARYQSNLKESHLIAVKRILRRDSMSPSPLVAKPKKGKSQTITLTSPKSQGLKDSRALSKKIKRPMDITFTTPDEGTAKTTSCPKGSHGDKDSGGNKPPADLEPQNLTDVDLSGTGEPDTRPMLLTYADVRAILLFENEAQESEEDILGADEETNDIPQKYDDTLPLTKRQLVKYLRKVSRVLFERITKDQWENHKEADVHYVNLKAFIDDYYNKTLLTMIRLINCVTLTFALTDTPTNVKGENATHTATKEPSSHTEGETNANIQNKPEEPKHNLSQSSILNRLYHKEGAKVIHEEEKKFGIHPKEAITTKAGELFKKAQEDEHEVLKRQHTEKSALPAPEQAPSQTSGRKQKHIGLKPETRIPGLECNRTLHENVLFVKNTIIEEPEYGIFFTNKLGDQAFQRWSDIDKVRMEALVSYLVAATMVKSHENARFSMKLRKLIAEHLD</sequence>
<dbReference type="AlphaFoldDB" id="A0A699HAW4"/>
<dbReference type="PANTHER" id="PTHR11439:SF463">
    <property type="entry name" value="REVERSE TRANSCRIPTASE TY1_COPIA-TYPE DOMAIN-CONTAINING PROTEIN"/>
    <property type="match status" value="1"/>
</dbReference>
<feature type="compositionally biased region" description="Polar residues" evidence="1">
    <location>
        <begin position="90"/>
        <end position="100"/>
    </location>
</feature>
<gene>
    <name evidence="2" type="ORF">Tci_304258</name>
</gene>
<protein>
    <submittedName>
        <fullName evidence="2">Uncharacterized protein</fullName>
    </submittedName>
</protein>
<feature type="compositionally biased region" description="Polar residues" evidence="1">
    <location>
        <begin position="290"/>
        <end position="299"/>
    </location>
</feature>
<evidence type="ECO:0000256" key="1">
    <source>
        <dbReference type="SAM" id="MobiDB-lite"/>
    </source>
</evidence>
<organism evidence="2">
    <name type="scientific">Tanacetum cinerariifolium</name>
    <name type="common">Dalmatian daisy</name>
    <name type="synonym">Chrysanthemum cinerariifolium</name>
    <dbReference type="NCBI Taxonomy" id="118510"/>
    <lineage>
        <taxon>Eukaryota</taxon>
        <taxon>Viridiplantae</taxon>
        <taxon>Streptophyta</taxon>
        <taxon>Embryophyta</taxon>
        <taxon>Tracheophyta</taxon>
        <taxon>Spermatophyta</taxon>
        <taxon>Magnoliopsida</taxon>
        <taxon>eudicotyledons</taxon>
        <taxon>Gunneridae</taxon>
        <taxon>Pentapetalae</taxon>
        <taxon>asterids</taxon>
        <taxon>campanulids</taxon>
        <taxon>Asterales</taxon>
        <taxon>Asteraceae</taxon>
        <taxon>Asteroideae</taxon>
        <taxon>Anthemideae</taxon>
        <taxon>Anthemidinae</taxon>
        <taxon>Tanacetum</taxon>
    </lineage>
</organism>
<dbReference type="EMBL" id="BKCJ010101622">
    <property type="protein sequence ID" value="GEX32283.1"/>
    <property type="molecule type" value="Genomic_DNA"/>
</dbReference>
<feature type="compositionally biased region" description="Basic and acidic residues" evidence="1">
    <location>
        <begin position="374"/>
        <end position="386"/>
    </location>
</feature>
<feature type="compositionally biased region" description="Polar residues" evidence="1">
    <location>
        <begin position="120"/>
        <end position="135"/>
    </location>
</feature>
<accession>A0A699HAW4</accession>
<feature type="compositionally biased region" description="Basic and acidic residues" evidence="1">
    <location>
        <begin position="300"/>
        <end position="310"/>
    </location>
</feature>
<feature type="non-terminal residue" evidence="2">
    <location>
        <position position="1"/>
    </location>
</feature>
<feature type="region of interest" description="Disordered" evidence="1">
    <location>
        <begin position="290"/>
        <end position="329"/>
    </location>
</feature>
<feature type="region of interest" description="Disordered" evidence="1">
    <location>
        <begin position="76"/>
        <end position="172"/>
    </location>
</feature>
<name>A0A699HAW4_TANCI</name>
<proteinExistence type="predicted"/>